<dbReference type="Proteomes" id="UP000241890">
    <property type="component" value="Unassembled WGS sequence"/>
</dbReference>
<accession>A0A2R5GXX5</accession>
<dbReference type="CDD" id="cd20558">
    <property type="entry name" value="CYCLIN_ScPCL7-like"/>
    <property type="match status" value="1"/>
</dbReference>
<reference evidence="2 3" key="1">
    <citation type="submission" date="2017-12" db="EMBL/GenBank/DDBJ databases">
        <title>Sequencing, de novo assembly and annotation of complete genome of a new Thraustochytrid species, strain FCC1311.</title>
        <authorList>
            <person name="Sedici K."/>
            <person name="Godart F."/>
            <person name="Aiese Cigliano R."/>
            <person name="Sanseverino W."/>
            <person name="Barakat M."/>
            <person name="Ortet P."/>
            <person name="Marechal E."/>
            <person name="Cagnac O."/>
            <person name="Amato A."/>
        </authorList>
    </citation>
    <scope>NUCLEOTIDE SEQUENCE [LARGE SCALE GENOMIC DNA]</scope>
</reference>
<dbReference type="Pfam" id="PF08613">
    <property type="entry name" value="Cyclin"/>
    <property type="match status" value="1"/>
</dbReference>
<comment type="caution">
    <text evidence="2">The sequence shown here is derived from an EMBL/GenBank/DDBJ whole genome shotgun (WGS) entry which is preliminary data.</text>
</comment>
<protein>
    <submittedName>
        <fullName evidence="2">Cyclin-U4-1</fullName>
    </submittedName>
</protein>
<dbReference type="Gene3D" id="1.10.472.10">
    <property type="entry name" value="Cyclin-like"/>
    <property type="match status" value="1"/>
</dbReference>
<evidence type="ECO:0000313" key="2">
    <source>
        <dbReference type="EMBL" id="GBG34648.1"/>
    </source>
</evidence>
<sequence length="230" mass="25251">MAPFEGYNVPRLSLGWYLWRIVYFLNKYPRVEATFFAEEEGHIAADFSPGQHMPASHERARDMEAVSRGLRSLLLALVYVDRVGQRYPDSPVTSRSLHRIMLTAIFVATKFSDDFSVGAETFARVGGLTVKELLRMEGAFCALIGFNLHVTDREFDAKCLPQLDAAFDIAAQRARAGVARSHGTPPHVQYGASSLKGNDATRAGSHPGQLLARASDPERPPSRGLAPPPA</sequence>
<dbReference type="AlphaFoldDB" id="A0A2R5GXX5"/>
<dbReference type="SUPFAM" id="SSF47954">
    <property type="entry name" value="Cyclin-like"/>
    <property type="match status" value="1"/>
</dbReference>
<gene>
    <name evidence="2" type="ORF">FCC1311_108702</name>
</gene>
<evidence type="ECO:0000256" key="1">
    <source>
        <dbReference type="SAM" id="MobiDB-lite"/>
    </source>
</evidence>
<dbReference type="InterPro" id="IPR013922">
    <property type="entry name" value="Cyclin_PHO80-like"/>
</dbReference>
<dbReference type="OrthoDB" id="337735at2759"/>
<organism evidence="2 3">
    <name type="scientific">Hondaea fermentalgiana</name>
    <dbReference type="NCBI Taxonomy" id="2315210"/>
    <lineage>
        <taxon>Eukaryota</taxon>
        <taxon>Sar</taxon>
        <taxon>Stramenopiles</taxon>
        <taxon>Bigyra</taxon>
        <taxon>Labyrinthulomycetes</taxon>
        <taxon>Thraustochytrida</taxon>
        <taxon>Thraustochytriidae</taxon>
        <taxon>Hondaea</taxon>
    </lineage>
</organism>
<keyword evidence="3" id="KW-1185">Reference proteome</keyword>
<dbReference type="EMBL" id="BEYU01000206">
    <property type="protein sequence ID" value="GBG34648.1"/>
    <property type="molecule type" value="Genomic_DNA"/>
</dbReference>
<dbReference type="GO" id="GO:0019901">
    <property type="term" value="F:protein kinase binding"/>
    <property type="evidence" value="ECO:0007669"/>
    <property type="project" value="InterPro"/>
</dbReference>
<dbReference type="InterPro" id="IPR036915">
    <property type="entry name" value="Cyclin-like_sf"/>
</dbReference>
<dbReference type="InParanoid" id="A0A2R5GXX5"/>
<evidence type="ECO:0000313" key="3">
    <source>
        <dbReference type="Proteomes" id="UP000241890"/>
    </source>
</evidence>
<proteinExistence type="predicted"/>
<name>A0A2R5GXX5_9STRA</name>
<dbReference type="PANTHER" id="PTHR15615:SF108">
    <property type="entry name" value="PROTEIN CNPPD1"/>
    <property type="match status" value="1"/>
</dbReference>
<feature type="region of interest" description="Disordered" evidence="1">
    <location>
        <begin position="178"/>
        <end position="230"/>
    </location>
</feature>
<dbReference type="PANTHER" id="PTHR15615">
    <property type="match status" value="1"/>
</dbReference>